<feature type="region of interest" description="Disordered" evidence="2">
    <location>
        <begin position="498"/>
        <end position="521"/>
    </location>
</feature>
<feature type="modified residue" description="4-aspartylphosphate" evidence="1">
    <location>
        <position position="774"/>
    </location>
</feature>
<dbReference type="Pfam" id="PF02518">
    <property type="entry name" value="HATPase_c"/>
    <property type="match status" value="1"/>
</dbReference>
<feature type="transmembrane region" description="Helical" evidence="3">
    <location>
        <begin position="134"/>
        <end position="156"/>
    </location>
</feature>
<dbReference type="PROSITE" id="PS50110">
    <property type="entry name" value="RESPONSE_REGULATORY"/>
    <property type="match status" value="1"/>
</dbReference>
<evidence type="ECO:0000313" key="6">
    <source>
        <dbReference type="Proteomes" id="UP000322899"/>
    </source>
</evidence>
<dbReference type="AlphaFoldDB" id="A0A5A8EAQ6"/>
<feature type="domain" description="Response regulatory" evidence="4">
    <location>
        <begin position="726"/>
        <end position="854"/>
    </location>
</feature>
<feature type="transmembrane region" description="Helical" evidence="3">
    <location>
        <begin position="217"/>
        <end position="239"/>
    </location>
</feature>
<dbReference type="InterPro" id="IPR036890">
    <property type="entry name" value="HATPase_C_sf"/>
</dbReference>
<dbReference type="OrthoDB" id="10266508at2759"/>
<feature type="transmembrane region" description="Helical" evidence="3">
    <location>
        <begin position="176"/>
        <end position="196"/>
    </location>
</feature>
<comment type="caution">
    <text evidence="5">The sequence shown here is derived from an EMBL/GenBank/DDBJ whole genome shotgun (WGS) entry which is preliminary data.</text>
</comment>
<feature type="compositionally biased region" description="Basic and acidic residues" evidence="2">
    <location>
        <begin position="498"/>
        <end position="507"/>
    </location>
</feature>
<organism evidence="5 6">
    <name type="scientific">Cafeteria roenbergensis</name>
    <name type="common">Marine flagellate</name>
    <dbReference type="NCBI Taxonomy" id="33653"/>
    <lineage>
        <taxon>Eukaryota</taxon>
        <taxon>Sar</taxon>
        <taxon>Stramenopiles</taxon>
        <taxon>Bigyra</taxon>
        <taxon>Opalozoa</taxon>
        <taxon>Bicosoecida</taxon>
        <taxon>Cafeteriaceae</taxon>
        <taxon>Cafeteria</taxon>
    </lineage>
</organism>
<dbReference type="Proteomes" id="UP000322899">
    <property type="component" value="Unassembled WGS sequence"/>
</dbReference>
<evidence type="ECO:0000256" key="3">
    <source>
        <dbReference type="SAM" id="Phobius"/>
    </source>
</evidence>
<protein>
    <recommendedName>
        <fullName evidence="4">Response regulatory domain-containing protein</fullName>
    </recommendedName>
</protein>
<keyword evidence="3" id="KW-0812">Transmembrane</keyword>
<dbReference type="GO" id="GO:0000160">
    <property type="term" value="P:phosphorelay signal transduction system"/>
    <property type="evidence" value="ECO:0007669"/>
    <property type="project" value="InterPro"/>
</dbReference>
<feature type="transmembrane region" description="Helical" evidence="3">
    <location>
        <begin position="370"/>
        <end position="391"/>
    </location>
</feature>
<accession>A0A5A8EAQ6</accession>
<feature type="transmembrane region" description="Helical" evidence="3">
    <location>
        <begin position="251"/>
        <end position="276"/>
    </location>
</feature>
<keyword evidence="1" id="KW-0597">Phosphoprotein</keyword>
<reference evidence="5 6" key="1">
    <citation type="submission" date="2019-07" db="EMBL/GenBank/DDBJ databases">
        <title>Genomes of Cafeteria roenbergensis.</title>
        <authorList>
            <person name="Fischer M.G."/>
            <person name="Hackl T."/>
            <person name="Roman M."/>
        </authorList>
    </citation>
    <scope>NUCLEOTIDE SEQUENCE [LARGE SCALE GENOMIC DNA]</scope>
    <source>
        <strain evidence="5 6">E4-10P</strain>
    </source>
</reference>
<feature type="transmembrane region" description="Helical" evidence="3">
    <location>
        <begin position="104"/>
        <end position="122"/>
    </location>
</feature>
<sequence>MDGWASFEARRESASRGDAVAAGRGGSSTACVAVSFAAFLAVWTCVSALAHVETSTDEYYEVDDALALPVFSWVRDSQRLGGQPFGRGFDGELRHIVDVAKSTATARVVSVVGTLVTLVLVWSRRRHLELAIKAKMLVLAVAVLGGEAGKLLVGIWGQHRVDPTFGLNGSCLWVSLMTPQSYIAVALAGMFATVFLPGPSDTIECRCWRVPTMTARVIEVARAAAGITLCISAVLWVNFASLFQLRPASGHIFRVLVISAAVMLIAISVAGAYIIVQRRRSDDPVVRGTLRATVATVLQGVGVPLIATAMLAYLAHTSANSAGCPAWAQAGRGLDAPSVPPSTLRWPQGLDPQDADVRERVYGSLYLTAASHWAGCVIASFVAVVVFVQAVESDSRWKSKAATAASRKLRSGIAFVSMRSRGPLNAAALSLALLRPGGASGSHDIPRADLLRELRASVQRSKRHLDGLLLWGKASAKAAADVVPAAWGRLDDAWGPSDLRRVPRRDGGVGPSPEHGDVGGGMDATAGVGPVRVGVAARAPGQVWGVRGVSVGAASVPSRRRVVPLGEGAQSAIDSRPRGILRRSSLGDVLRMRSYMARATLVVAVADNGPGMDPEAVSSGSVLEPFAAMRGAARSTPSDLGLAVVKSVVVDGMGGQCACRAGWAWGSVVQARVPVWVRLDSGAPAMSHFGRSINAGGRAGVARAPVGSLGKSVSSGPSRQAALGLRVEAFADGQDAVDRMRTLLAEGAGRAADGEDGGATCPAASSLPRLLVVDGSMPRLGGVGTLAAVRALRAEASSVGAVGVVSALDEMRAIAVTGDATSEGRRAFLEAGASSVIAKPVEAEVLLASLGDVLGSSSEEA</sequence>
<evidence type="ECO:0000259" key="4">
    <source>
        <dbReference type="PROSITE" id="PS50110"/>
    </source>
</evidence>
<dbReference type="InterPro" id="IPR011006">
    <property type="entry name" value="CheY-like_superfamily"/>
</dbReference>
<dbReference type="Gene3D" id="3.40.50.2300">
    <property type="match status" value="1"/>
</dbReference>
<evidence type="ECO:0000313" key="5">
    <source>
        <dbReference type="EMBL" id="KAA0174348.1"/>
    </source>
</evidence>
<dbReference type="EMBL" id="VLTO01000023">
    <property type="protein sequence ID" value="KAA0174348.1"/>
    <property type="molecule type" value="Genomic_DNA"/>
</dbReference>
<evidence type="ECO:0000256" key="1">
    <source>
        <dbReference type="PROSITE-ProRule" id="PRU00169"/>
    </source>
</evidence>
<proteinExistence type="predicted"/>
<name>A0A5A8EAQ6_CAFRO</name>
<dbReference type="InterPro" id="IPR001789">
    <property type="entry name" value="Sig_transdc_resp-reg_receiver"/>
</dbReference>
<feature type="transmembrane region" description="Helical" evidence="3">
    <location>
        <begin position="288"/>
        <end position="315"/>
    </location>
</feature>
<dbReference type="SMART" id="SM00448">
    <property type="entry name" value="REC"/>
    <property type="match status" value="1"/>
</dbReference>
<feature type="transmembrane region" description="Helical" evidence="3">
    <location>
        <begin position="30"/>
        <end position="50"/>
    </location>
</feature>
<dbReference type="SUPFAM" id="SSF52172">
    <property type="entry name" value="CheY-like"/>
    <property type="match status" value="1"/>
</dbReference>
<keyword evidence="3" id="KW-1133">Transmembrane helix</keyword>
<dbReference type="Gene3D" id="3.30.565.10">
    <property type="entry name" value="Histidine kinase-like ATPase, C-terminal domain"/>
    <property type="match status" value="1"/>
</dbReference>
<dbReference type="InterPro" id="IPR003594">
    <property type="entry name" value="HATPase_dom"/>
</dbReference>
<dbReference type="SUPFAM" id="SSF55874">
    <property type="entry name" value="ATPase domain of HSP90 chaperone/DNA topoisomerase II/histidine kinase"/>
    <property type="match status" value="1"/>
</dbReference>
<keyword evidence="3" id="KW-0472">Membrane</keyword>
<evidence type="ECO:0000256" key="2">
    <source>
        <dbReference type="SAM" id="MobiDB-lite"/>
    </source>
</evidence>
<gene>
    <name evidence="5" type="ORF">FNF27_04140</name>
</gene>